<keyword evidence="1" id="KW-0472">Membrane</keyword>
<comment type="caution">
    <text evidence="2">The sequence shown here is derived from an EMBL/GenBank/DDBJ whole genome shotgun (WGS) entry which is preliminary data.</text>
</comment>
<dbReference type="Proteomes" id="UP000238479">
    <property type="component" value="Chromosome 4"/>
</dbReference>
<reference evidence="2 3" key="1">
    <citation type="journal article" date="2018" name="Nat. Genet.">
        <title>The Rosa genome provides new insights in the design of modern roses.</title>
        <authorList>
            <person name="Bendahmane M."/>
        </authorList>
    </citation>
    <scope>NUCLEOTIDE SEQUENCE [LARGE SCALE GENOMIC DNA]</scope>
    <source>
        <strain evidence="3">cv. Old Blush</strain>
    </source>
</reference>
<name>A0A2P6QPN7_ROSCH</name>
<organism evidence="2 3">
    <name type="scientific">Rosa chinensis</name>
    <name type="common">China rose</name>
    <dbReference type="NCBI Taxonomy" id="74649"/>
    <lineage>
        <taxon>Eukaryota</taxon>
        <taxon>Viridiplantae</taxon>
        <taxon>Streptophyta</taxon>
        <taxon>Embryophyta</taxon>
        <taxon>Tracheophyta</taxon>
        <taxon>Spermatophyta</taxon>
        <taxon>Magnoliopsida</taxon>
        <taxon>eudicotyledons</taxon>
        <taxon>Gunneridae</taxon>
        <taxon>Pentapetalae</taxon>
        <taxon>rosids</taxon>
        <taxon>fabids</taxon>
        <taxon>Rosales</taxon>
        <taxon>Rosaceae</taxon>
        <taxon>Rosoideae</taxon>
        <taxon>Rosoideae incertae sedis</taxon>
        <taxon>Rosa</taxon>
    </lineage>
</organism>
<dbReference type="Gramene" id="PRQ36150">
    <property type="protein sequence ID" value="PRQ36150"/>
    <property type="gene ID" value="RchiOBHm_Chr4g0388271"/>
</dbReference>
<gene>
    <name evidence="2" type="ORF">RchiOBHm_Chr4g0388271</name>
</gene>
<dbReference type="AlphaFoldDB" id="A0A2P6QPN7"/>
<proteinExistence type="predicted"/>
<evidence type="ECO:0000313" key="2">
    <source>
        <dbReference type="EMBL" id="PRQ36150.1"/>
    </source>
</evidence>
<sequence>MKITGLSISVDCLTSVVQFSVYAFSLIARRGKKRPAFLRKLIIID</sequence>
<protein>
    <submittedName>
        <fullName evidence="2">Uncharacterized protein</fullName>
    </submittedName>
</protein>
<evidence type="ECO:0000313" key="3">
    <source>
        <dbReference type="Proteomes" id="UP000238479"/>
    </source>
</evidence>
<feature type="transmembrane region" description="Helical" evidence="1">
    <location>
        <begin position="6"/>
        <end position="28"/>
    </location>
</feature>
<evidence type="ECO:0000256" key="1">
    <source>
        <dbReference type="SAM" id="Phobius"/>
    </source>
</evidence>
<accession>A0A2P6QPN7</accession>
<dbReference type="EMBL" id="PDCK01000042">
    <property type="protein sequence ID" value="PRQ36150.1"/>
    <property type="molecule type" value="Genomic_DNA"/>
</dbReference>
<keyword evidence="1" id="KW-0812">Transmembrane</keyword>
<keyword evidence="1" id="KW-1133">Transmembrane helix</keyword>
<keyword evidence="3" id="KW-1185">Reference proteome</keyword>